<keyword evidence="4" id="KW-1185">Reference proteome</keyword>
<comment type="caution">
    <text evidence="3">The sequence shown here is derived from an EMBL/GenBank/DDBJ whole genome shotgun (WGS) entry which is preliminary data.</text>
</comment>
<evidence type="ECO:0000313" key="4">
    <source>
        <dbReference type="Proteomes" id="UP001497623"/>
    </source>
</evidence>
<dbReference type="Proteomes" id="UP001497623">
    <property type="component" value="Unassembled WGS sequence"/>
</dbReference>
<evidence type="ECO:0000259" key="2">
    <source>
        <dbReference type="PROSITE" id="PS50812"/>
    </source>
</evidence>
<feature type="compositionally biased region" description="Basic and acidic residues" evidence="1">
    <location>
        <begin position="103"/>
        <end position="127"/>
    </location>
</feature>
<dbReference type="AlphaFoldDB" id="A0AAV2QWU4"/>
<organism evidence="3 4">
    <name type="scientific">Meganyctiphanes norvegica</name>
    <name type="common">Northern krill</name>
    <name type="synonym">Thysanopoda norvegica</name>
    <dbReference type="NCBI Taxonomy" id="48144"/>
    <lineage>
        <taxon>Eukaryota</taxon>
        <taxon>Metazoa</taxon>
        <taxon>Ecdysozoa</taxon>
        <taxon>Arthropoda</taxon>
        <taxon>Crustacea</taxon>
        <taxon>Multicrustacea</taxon>
        <taxon>Malacostraca</taxon>
        <taxon>Eumalacostraca</taxon>
        <taxon>Eucarida</taxon>
        <taxon>Euphausiacea</taxon>
        <taxon>Euphausiidae</taxon>
        <taxon>Meganyctiphanes</taxon>
    </lineage>
</organism>
<evidence type="ECO:0000256" key="1">
    <source>
        <dbReference type="SAM" id="MobiDB-lite"/>
    </source>
</evidence>
<feature type="compositionally biased region" description="Acidic residues" evidence="1">
    <location>
        <begin position="166"/>
        <end position="180"/>
    </location>
</feature>
<dbReference type="SUPFAM" id="SSF63748">
    <property type="entry name" value="Tudor/PWWP/MBT"/>
    <property type="match status" value="1"/>
</dbReference>
<feature type="compositionally biased region" description="Basic and acidic residues" evidence="1">
    <location>
        <begin position="181"/>
        <end position="194"/>
    </location>
</feature>
<accession>A0AAV2QWU4</accession>
<name>A0AAV2QWU4_MEGNR</name>
<dbReference type="EMBL" id="CAXKWB010010997">
    <property type="protein sequence ID" value="CAL4099760.1"/>
    <property type="molecule type" value="Genomic_DNA"/>
</dbReference>
<dbReference type="PROSITE" id="PS50812">
    <property type="entry name" value="PWWP"/>
    <property type="match status" value="1"/>
</dbReference>
<protein>
    <recommendedName>
        <fullName evidence="2">PWWP domain-containing protein</fullName>
    </recommendedName>
</protein>
<feature type="domain" description="PWWP" evidence="2">
    <location>
        <begin position="467"/>
        <end position="507"/>
    </location>
</feature>
<feature type="compositionally biased region" description="Polar residues" evidence="1">
    <location>
        <begin position="128"/>
        <end position="146"/>
    </location>
</feature>
<sequence>MLSNEKNSNVLFCNHLSTITNNLKIEKIPMLKLNDISRDLQNLESDGIKEKYSITYNNNIHNLKKIDVTDMTSMKENNHTSNLVLECQVFGNENEKCYEMKHNNKEDNEKDLTRNKSYNDQKQDQLSRKSISSNEDTLSNVEDVENTSGFEKSKVNCEGFLSSSSSDDDDDDDADNNDAVENVRDEDPDAKRSSSEFLGFASNIPITLSSKDKRKLKRNSNILYCNEENSECDLHLSSPFERPQKRRKIPEKPSDEKELYDLILEWKRDKLNRARENFNDQLLEKFFLENKGHMMDYDNWLRKPSWELKYYMEKNKLPGDDTLLKKFDGCEFYYYNRIVKEDSRIYDLVNENLPKKDNSISTSTNLTEKNILKDSSKQKKILSLIGRLAAPYNRSNIAHPKENSVTKSTSQESDEQLSSDLDCEVISISQKSCLDHKTSSNIPSLNKENELHRNKGISDKYVQNNDYGRLVWAKLKGYRPFPAMIVNPSECGMKPENDQVCVFWMGDTRVSQVRCCHCHIKAID</sequence>
<dbReference type="InterPro" id="IPR000313">
    <property type="entry name" value="PWWP_dom"/>
</dbReference>
<feature type="region of interest" description="Disordered" evidence="1">
    <location>
        <begin position="159"/>
        <end position="196"/>
    </location>
</feature>
<feature type="region of interest" description="Disordered" evidence="1">
    <location>
        <begin position="103"/>
        <end position="146"/>
    </location>
</feature>
<reference evidence="3 4" key="1">
    <citation type="submission" date="2024-05" db="EMBL/GenBank/DDBJ databases">
        <authorList>
            <person name="Wallberg A."/>
        </authorList>
    </citation>
    <scope>NUCLEOTIDE SEQUENCE [LARGE SCALE GENOMIC DNA]</scope>
</reference>
<dbReference type="SMART" id="SM00293">
    <property type="entry name" value="PWWP"/>
    <property type="match status" value="1"/>
</dbReference>
<proteinExistence type="predicted"/>
<evidence type="ECO:0000313" key="3">
    <source>
        <dbReference type="EMBL" id="CAL4099760.1"/>
    </source>
</evidence>
<dbReference type="Gene3D" id="2.30.30.140">
    <property type="match status" value="1"/>
</dbReference>
<gene>
    <name evidence="3" type="ORF">MNOR_LOCUS16605</name>
</gene>
<dbReference type="Pfam" id="PF00855">
    <property type="entry name" value="PWWP"/>
    <property type="match status" value="1"/>
</dbReference>